<name>A0A812PBY9_9DINO</name>
<sequence>MHCGDGVTWPTGQGPITCNPKHSKPYRNCMNRLEDVKRTGERTPCASACLGKTREARWHKASVNTGIKLGHWPPAGVEKGRGGRQVTIGKCRFLLGFFYPCILGALSRIHARLHRPALKAYRGVTWACGHGGDFRGLQGSTAWHGFALDFATGALKFLDNVYVRGAQRGKCISPEPRSETIPKIQKAVNRHLQLCRRGQAVPCTSSSGGLRRGWVTSRTSGLRFRACMHILHGSRCRNLQAPRTR</sequence>
<evidence type="ECO:0000313" key="2">
    <source>
        <dbReference type="Proteomes" id="UP000604046"/>
    </source>
</evidence>
<dbReference type="Proteomes" id="UP000604046">
    <property type="component" value="Unassembled WGS sequence"/>
</dbReference>
<protein>
    <submittedName>
        <fullName evidence="1">Uncharacterized protein</fullName>
    </submittedName>
</protein>
<dbReference type="EMBL" id="CAJNDS010002127">
    <property type="protein sequence ID" value="CAE7341660.1"/>
    <property type="molecule type" value="Genomic_DNA"/>
</dbReference>
<keyword evidence="2" id="KW-1185">Reference proteome</keyword>
<evidence type="ECO:0000313" key="1">
    <source>
        <dbReference type="EMBL" id="CAE7341660.1"/>
    </source>
</evidence>
<gene>
    <name evidence="1" type="ORF">SNAT2548_LOCUS17878</name>
</gene>
<proteinExistence type="predicted"/>
<accession>A0A812PBY9</accession>
<organism evidence="1 2">
    <name type="scientific">Symbiodinium natans</name>
    <dbReference type="NCBI Taxonomy" id="878477"/>
    <lineage>
        <taxon>Eukaryota</taxon>
        <taxon>Sar</taxon>
        <taxon>Alveolata</taxon>
        <taxon>Dinophyceae</taxon>
        <taxon>Suessiales</taxon>
        <taxon>Symbiodiniaceae</taxon>
        <taxon>Symbiodinium</taxon>
    </lineage>
</organism>
<dbReference type="AlphaFoldDB" id="A0A812PBY9"/>
<reference evidence="1" key="1">
    <citation type="submission" date="2021-02" db="EMBL/GenBank/DDBJ databases">
        <authorList>
            <person name="Dougan E. K."/>
            <person name="Rhodes N."/>
            <person name="Thang M."/>
            <person name="Chan C."/>
        </authorList>
    </citation>
    <scope>NUCLEOTIDE SEQUENCE</scope>
</reference>
<comment type="caution">
    <text evidence="1">The sequence shown here is derived from an EMBL/GenBank/DDBJ whole genome shotgun (WGS) entry which is preliminary data.</text>
</comment>